<comment type="caution">
    <text evidence="1">The sequence shown here is derived from an EMBL/GenBank/DDBJ whole genome shotgun (WGS) entry which is preliminary data.</text>
</comment>
<gene>
    <name evidence="1" type="ORF">S01H4_61651</name>
</gene>
<organism evidence="1">
    <name type="scientific">marine sediment metagenome</name>
    <dbReference type="NCBI Taxonomy" id="412755"/>
    <lineage>
        <taxon>unclassified sequences</taxon>
        <taxon>metagenomes</taxon>
        <taxon>ecological metagenomes</taxon>
    </lineage>
</organism>
<reference evidence="1" key="1">
    <citation type="journal article" date="2014" name="Front. Microbiol.">
        <title>High frequency of phylogenetically diverse reductive dehalogenase-homologous genes in deep subseafloor sedimentary metagenomes.</title>
        <authorList>
            <person name="Kawai M."/>
            <person name="Futagami T."/>
            <person name="Toyoda A."/>
            <person name="Takaki Y."/>
            <person name="Nishi S."/>
            <person name="Hori S."/>
            <person name="Arai W."/>
            <person name="Tsubouchi T."/>
            <person name="Morono Y."/>
            <person name="Uchiyama I."/>
            <person name="Ito T."/>
            <person name="Fujiyama A."/>
            <person name="Inagaki F."/>
            <person name="Takami H."/>
        </authorList>
    </citation>
    <scope>NUCLEOTIDE SEQUENCE</scope>
    <source>
        <strain evidence="1">Expedition CK06-06</strain>
    </source>
</reference>
<feature type="non-terminal residue" evidence="1">
    <location>
        <position position="168"/>
    </location>
</feature>
<name>X1E638_9ZZZZ</name>
<protein>
    <submittedName>
        <fullName evidence="1">Uncharacterized protein</fullName>
    </submittedName>
</protein>
<evidence type="ECO:0000313" key="1">
    <source>
        <dbReference type="EMBL" id="GAH12654.1"/>
    </source>
</evidence>
<dbReference type="EMBL" id="BART01036605">
    <property type="protein sequence ID" value="GAH12654.1"/>
    <property type="molecule type" value="Genomic_DNA"/>
</dbReference>
<dbReference type="AlphaFoldDB" id="X1E638"/>
<proteinExistence type="predicted"/>
<sequence>NPNQLLEILWNEDAAIGGLNPVALALAAGRRGPWVADTADLALAPDVSGMSIKAMLNCLETAVTGPGNFTVAENARSPYETQPIDTQVQVERIFFPGNGIPIPNRATLGVNGPNEGAACEHANAMWIEVPSFDNGFNFTGANSWDAVIVVAPTTAARVAVTQSGHTDT</sequence>
<accession>X1E638</accession>
<feature type="non-terminal residue" evidence="1">
    <location>
        <position position="1"/>
    </location>
</feature>